<evidence type="ECO:0000313" key="15">
    <source>
        <dbReference type="Proteomes" id="UP001062776"/>
    </source>
</evidence>
<keyword evidence="3 11" id="KW-0808">Transferase</keyword>
<comment type="similarity">
    <text evidence="11">Belongs to the class I-like SAM-binding methyltransferase superfamily. RNA methyltransferase RlmE family.</text>
</comment>
<dbReference type="InterPro" id="IPR029063">
    <property type="entry name" value="SAM-dependent_MTases_sf"/>
</dbReference>
<dbReference type="InterPro" id="IPR015507">
    <property type="entry name" value="rRNA-MeTfrase_E"/>
</dbReference>
<evidence type="ECO:0000256" key="4">
    <source>
        <dbReference type="ARBA" id="ARBA00022691"/>
    </source>
</evidence>
<dbReference type="RefSeq" id="WP_264816699.1">
    <property type="nucleotide sequence ID" value="NZ_BAPV01000057.1"/>
</dbReference>
<feature type="binding site" evidence="11">
    <location>
        <position position="174"/>
    </location>
    <ligand>
        <name>S-adenosyl-L-methionine</name>
        <dbReference type="ChEBI" id="CHEBI:59789"/>
    </ligand>
</feature>
<evidence type="ECO:0000313" key="14">
    <source>
        <dbReference type="EMBL" id="GBQ91960.1"/>
    </source>
</evidence>
<feature type="binding site" evidence="11">
    <location>
        <position position="118"/>
    </location>
    <ligand>
        <name>S-adenosyl-L-methionine</name>
        <dbReference type="ChEBI" id="CHEBI:59789"/>
    </ligand>
</feature>
<dbReference type="SUPFAM" id="SSF53335">
    <property type="entry name" value="S-adenosyl-L-methionine-dependent methyltransferases"/>
    <property type="match status" value="1"/>
</dbReference>
<accession>A0ABQ0Q538</accession>
<feature type="region of interest" description="Disordered" evidence="12">
    <location>
        <begin position="1"/>
        <end position="48"/>
    </location>
</feature>
<reference evidence="14" key="1">
    <citation type="submission" date="2013-04" db="EMBL/GenBank/DDBJ databases">
        <title>The genome sequencing project of 58 acetic acid bacteria.</title>
        <authorList>
            <person name="Okamoto-Kainuma A."/>
            <person name="Ishikawa M."/>
            <person name="Umino S."/>
            <person name="Koizumi Y."/>
            <person name="Shiwa Y."/>
            <person name="Yoshikawa H."/>
            <person name="Matsutani M."/>
            <person name="Matsushita K."/>
        </authorList>
    </citation>
    <scope>NUCLEOTIDE SEQUENCE</scope>
    <source>
        <strain evidence="14">NRIC 0535</strain>
    </source>
</reference>
<feature type="binding site" evidence="11">
    <location>
        <position position="116"/>
    </location>
    <ligand>
        <name>S-adenosyl-L-methionine</name>
        <dbReference type="ChEBI" id="CHEBI:59789"/>
    </ligand>
</feature>
<keyword evidence="4 11" id="KW-0949">S-adenosyl-L-methionine</keyword>
<dbReference type="EMBL" id="BAPV01000057">
    <property type="protein sequence ID" value="GBQ91960.1"/>
    <property type="molecule type" value="Genomic_DNA"/>
</dbReference>
<evidence type="ECO:0000259" key="13">
    <source>
        <dbReference type="Pfam" id="PF01728"/>
    </source>
</evidence>
<feature type="binding site" evidence="11">
    <location>
        <position position="150"/>
    </location>
    <ligand>
        <name>S-adenosyl-L-methionine</name>
        <dbReference type="ChEBI" id="CHEBI:59789"/>
    </ligand>
</feature>
<gene>
    <name evidence="11" type="primary">rlmE</name>
    <name evidence="11" type="synonym">ftsJ</name>
    <name evidence="11" type="synonym">rrmJ</name>
    <name evidence="14" type="ORF">AA0535_2409</name>
</gene>
<comment type="caution">
    <text evidence="14">The sequence shown here is derived from an EMBL/GenBank/DDBJ whole genome shotgun (WGS) entry which is preliminary data.</text>
</comment>
<dbReference type="Gene3D" id="3.40.50.150">
    <property type="entry name" value="Vaccinia Virus protein VP39"/>
    <property type="match status" value="1"/>
</dbReference>
<organism evidence="14 15">
    <name type="scientific">Asaia krungthepensis NRIC 0535</name>
    <dbReference type="NCBI Taxonomy" id="1307925"/>
    <lineage>
        <taxon>Bacteria</taxon>
        <taxon>Pseudomonadati</taxon>
        <taxon>Pseudomonadota</taxon>
        <taxon>Alphaproteobacteria</taxon>
        <taxon>Acetobacterales</taxon>
        <taxon>Acetobacteraceae</taxon>
        <taxon>Asaia</taxon>
    </lineage>
</organism>
<dbReference type="PANTHER" id="PTHR10920">
    <property type="entry name" value="RIBOSOMAL RNA METHYLTRANSFERASE"/>
    <property type="match status" value="1"/>
</dbReference>
<evidence type="ECO:0000256" key="3">
    <source>
        <dbReference type="ARBA" id="ARBA00022679"/>
    </source>
</evidence>
<evidence type="ECO:0000256" key="11">
    <source>
        <dbReference type="HAMAP-Rule" id="MF_01547"/>
    </source>
</evidence>
<comment type="function">
    <text evidence="5 11">Specifically methylates the uridine in position 2552 of 23S rRNA at the 2'-O position of the ribose in the fully assembled 50S ribosomal subunit.</text>
</comment>
<evidence type="ECO:0000256" key="9">
    <source>
        <dbReference type="ARBA" id="ARBA00042745"/>
    </source>
</evidence>
<dbReference type="EC" id="2.1.1.166" evidence="6 11"/>
<evidence type="ECO:0000256" key="6">
    <source>
        <dbReference type="ARBA" id="ARBA00038861"/>
    </source>
</evidence>
<evidence type="ECO:0000256" key="8">
    <source>
        <dbReference type="ARBA" id="ARBA00041995"/>
    </source>
</evidence>
<evidence type="ECO:0000256" key="1">
    <source>
        <dbReference type="ARBA" id="ARBA00022552"/>
    </source>
</evidence>
<dbReference type="Pfam" id="PF01728">
    <property type="entry name" value="FtsJ"/>
    <property type="match status" value="1"/>
</dbReference>
<keyword evidence="2 11" id="KW-0489">Methyltransferase</keyword>
<sequence length="270" mass="28996">MTRDSDKRGRKPGKPTERRIPGKALKSSAAPGETDSALDGSSVQTARNKTITLRTARGRSTAQQRWLNRQLNDPYVAAARKQGWRSRAAFKLIEIDDRLKLIKPGMKIIDLGAAPGGWTQVAVKRGASAVVGVDLLPVDPVSDATIIEGDFTDPDMPARLIELLGGPADLVLSDMAPNTTGHAPTDHLRIMGLAEGALDFAMQVLAVGGGFVAKVFQGGSERQMLEPMKLAFSNVRHLKPPASRKESSELYVVATGFRPERLNPGLAAED</sequence>
<dbReference type="Proteomes" id="UP001062776">
    <property type="component" value="Unassembled WGS sequence"/>
</dbReference>
<keyword evidence="15" id="KW-1185">Reference proteome</keyword>
<dbReference type="InterPro" id="IPR050082">
    <property type="entry name" value="RNA_methyltr_RlmE"/>
</dbReference>
<proteinExistence type="inferred from homology"/>
<dbReference type="HAMAP" id="MF_01547">
    <property type="entry name" value="RNA_methyltr_E"/>
    <property type="match status" value="1"/>
</dbReference>
<comment type="catalytic activity">
    <reaction evidence="10 11">
        <text>uridine(2552) in 23S rRNA + S-adenosyl-L-methionine = 2'-O-methyluridine(2552) in 23S rRNA + S-adenosyl-L-homocysteine + H(+)</text>
        <dbReference type="Rhea" id="RHEA:42720"/>
        <dbReference type="Rhea" id="RHEA-COMP:10202"/>
        <dbReference type="Rhea" id="RHEA-COMP:10203"/>
        <dbReference type="ChEBI" id="CHEBI:15378"/>
        <dbReference type="ChEBI" id="CHEBI:57856"/>
        <dbReference type="ChEBI" id="CHEBI:59789"/>
        <dbReference type="ChEBI" id="CHEBI:65315"/>
        <dbReference type="ChEBI" id="CHEBI:74478"/>
        <dbReference type="EC" id="2.1.1.166"/>
    </reaction>
</comment>
<feature type="domain" description="Ribosomal RNA methyltransferase FtsJ" evidence="13">
    <location>
        <begin position="84"/>
        <end position="257"/>
    </location>
</feature>
<evidence type="ECO:0000256" key="2">
    <source>
        <dbReference type="ARBA" id="ARBA00022603"/>
    </source>
</evidence>
<feature type="active site" description="Proton acceptor" evidence="11">
    <location>
        <position position="214"/>
    </location>
</feature>
<dbReference type="GO" id="GO:0032259">
    <property type="term" value="P:methylation"/>
    <property type="evidence" value="ECO:0007669"/>
    <property type="project" value="UniProtKB-KW"/>
</dbReference>
<feature type="binding site" evidence="11">
    <location>
        <position position="134"/>
    </location>
    <ligand>
        <name>S-adenosyl-L-methionine</name>
        <dbReference type="ChEBI" id="CHEBI:59789"/>
    </ligand>
</feature>
<dbReference type="PANTHER" id="PTHR10920:SF18">
    <property type="entry name" value="RRNA METHYLTRANSFERASE 2, MITOCHONDRIAL"/>
    <property type="match status" value="1"/>
</dbReference>
<evidence type="ECO:0000256" key="5">
    <source>
        <dbReference type="ARBA" id="ARBA00037569"/>
    </source>
</evidence>
<name>A0ABQ0Q538_9PROT</name>
<evidence type="ECO:0000256" key="10">
    <source>
        <dbReference type="ARBA" id="ARBA00048970"/>
    </source>
</evidence>
<feature type="compositionally biased region" description="Polar residues" evidence="12">
    <location>
        <begin position="39"/>
        <end position="48"/>
    </location>
</feature>
<keyword evidence="1 11" id="KW-0698">rRNA processing</keyword>
<keyword evidence="11" id="KW-0963">Cytoplasm</keyword>
<evidence type="ECO:0000256" key="12">
    <source>
        <dbReference type="SAM" id="MobiDB-lite"/>
    </source>
</evidence>
<dbReference type="GO" id="GO:0008168">
    <property type="term" value="F:methyltransferase activity"/>
    <property type="evidence" value="ECO:0007669"/>
    <property type="project" value="UniProtKB-KW"/>
</dbReference>
<dbReference type="InterPro" id="IPR002877">
    <property type="entry name" value="RNA_MeTrfase_FtsJ_dom"/>
</dbReference>
<comment type="subcellular location">
    <subcellularLocation>
        <location evidence="11">Cytoplasm</location>
    </subcellularLocation>
</comment>
<protein>
    <recommendedName>
        <fullName evidence="7 11">Ribosomal RNA large subunit methyltransferase E</fullName>
        <ecNumber evidence="6 11">2.1.1.166</ecNumber>
    </recommendedName>
    <alternativeName>
        <fullName evidence="9 11">23S rRNA Um2552 methyltransferase</fullName>
    </alternativeName>
    <alternativeName>
        <fullName evidence="8 11">rRNA (uridine-2'-O-)-methyltransferase</fullName>
    </alternativeName>
</protein>
<evidence type="ECO:0000256" key="7">
    <source>
        <dbReference type="ARBA" id="ARBA00041129"/>
    </source>
</evidence>